<dbReference type="AlphaFoldDB" id="A0A084SP69"/>
<comment type="caution">
    <text evidence="1">The sequence shown here is derived from an EMBL/GenBank/DDBJ whole genome shotgun (WGS) entry which is preliminary data.</text>
</comment>
<dbReference type="Proteomes" id="UP000028547">
    <property type="component" value="Unassembled WGS sequence"/>
</dbReference>
<protein>
    <submittedName>
        <fullName evidence="1">Uncharacterized protein</fullName>
    </submittedName>
</protein>
<gene>
    <name evidence="1" type="ORF">Q664_30295</name>
</gene>
<organism evidence="1 2">
    <name type="scientific">Archangium violaceum Cb vi76</name>
    <dbReference type="NCBI Taxonomy" id="1406225"/>
    <lineage>
        <taxon>Bacteria</taxon>
        <taxon>Pseudomonadati</taxon>
        <taxon>Myxococcota</taxon>
        <taxon>Myxococcia</taxon>
        <taxon>Myxococcales</taxon>
        <taxon>Cystobacterineae</taxon>
        <taxon>Archangiaceae</taxon>
        <taxon>Archangium</taxon>
    </lineage>
</organism>
<accession>A0A084SP69</accession>
<dbReference type="RefSeq" id="WP_043403241.1">
    <property type="nucleotide sequence ID" value="NZ_JPMI01000220.1"/>
</dbReference>
<dbReference type="EMBL" id="JPMI01000220">
    <property type="protein sequence ID" value="KFA90254.1"/>
    <property type="molecule type" value="Genomic_DNA"/>
</dbReference>
<reference evidence="1 2" key="1">
    <citation type="submission" date="2014-07" db="EMBL/GenBank/DDBJ databases">
        <title>Draft Genome Sequence of Gephyronic Acid Producer, Cystobacter violaceus Strain Cb vi76.</title>
        <authorList>
            <person name="Stevens D.C."/>
            <person name="Young J."/>
            <person name="Carmichael R."/>
            <person name="Tan J."/>
            <person name="Taylor R.E."/>
        </authorList>
    </citation>
    <scope>NUCLEOTIDE SEQUENCE [LARGE SCALE GENOMIC DNA]</scope>
    <source>
        <strain evidence="1 2">Cb vi76</strain>
    </source>
</reference>
<evidence type="ECO:0000313" key="2">
    <source>
        <dbReference type="Proteomes" id="UP000028547"/>
    </source>
</evidence>
<sequence length="213" mass="23048">MGVPFFWLSVCIPPEHSSEVASSFDAAVAASPVNPTARQVLNRWREDPGSLSPEAIPDPAHPGSWTFPEGTEEFEELFRPEALSAFGQGFIRTGTEANGWGIQLDEDNGNLMITDRVPAPAALYFGLGAAQVADLPGHFGALFVAPSDVGELLPALEAVLERPSPEMLARARRWLRGGNNTRVHPEELFSFIPHALRKAEARKEGVLVLTARG</sequence>
<name>A0A084SP69_9BACT</name>
<proteinExistence type="predicted"/>
<evidence type="ECO:0000313" key="1">
    <source>
        <dbReference type="EMBL" id="KFA90254.1"/>
    </source>
</evidence>